<keyword evidence="2" id="KW-1185">Reference proteome</keyword>
<gene>
    <name evidence="1" type="ORF">L2E82_49164</name>
</gene>
<protein>
    <submittedName>
        <fullName evidence="1">Uncharacterized protein</fullName>
    </submittedName>
</protein>
<sequence length="216" mass="24754">MKQSVTENKKHQKQYPENDDDEEEITVFGSLFDEIVDQDEELQEHDEMEDSRELFEEVDEIPETEIDESNIEKVNRFEGKNEEEMSSQFAERSETAEEMAEQSKERENEMFERKGLPECLLLMMYEPKLSMEVSKETWVSSKDFIRRHSSKKKPLPPPPPPRKPSDGQDESKVSTTTITTSGTTKYDKHVMVEAAAAAAAATTQVQPGRSSCSLPR</sequence>
<reference evidence="2" key="1">
    <citation type="journal article" date="2022" name="Mol. Ecol. Resour.">
        <title>The genomes of chicory, endive, great burdock and yacon provide insights into Asteraceae palaeo-polyploidization history and plant inulin production.</title>
        <authorList>
            <person name="Fan W."/>
            <person name="Wang S."/>
            <person name="Wang H."/>
            <person name="Wang A."/>
            <person name="Jiang F."/>
            <person name="Liu H."/>
            <person name="Zhao H."/>
            <person name="Xu D."/>
            <person name="Zhang Y."/>
        </authorList>
    </citation>
    <scope>NUCLEOTIDE SEQUENCE [LARGE SCALE GENOMIC DNA]</scope>
    <source>
        <strain evidence="2">cv. Punajuju</strain>
    </source>
</reference>
<reference evidence="1 2" key="2">
    <citation type="journal article" date="2022" name="Mol. Ecol. Resour.">
        <title>The genomes of chicory, endive, great burdock and yacon provide insights into Asteraceae paleo-polyploidization history and plant inulin production.</title>
        <authorList>
            <person name="Fan W."/>
            <person name="Wang S."/>
            <person name="Wang H."/>
            <person name="Wang A."/>
            <person name="Jiang F."/>
            <person name="Liu H."/>
            <person name="Zhao H."/>
            <person name="Xu D."/>
            <person name="Zhang Y."/>
        </authorList>
    </citation>
    <scope>NUCLEOTIDE SEQUENCE [LARGE SCALE GENOMIC DNA]</scope>
    <source>
        <strain evidence="2">cv. Punajuju</strain>
        <tissue evidence="1">Leaves</tissue>
    </source>
</reference>
<dbReference type="EMBL" id="CM042017">
    <property type="protein sequence ID" value="KAI3690951.1"/>
    <property type="molecule type" value="Genomic_DNA"/>
</dbReference>
<evidence type="ECO:0000313" key="1">
    <source>
        <dbReference type="EMBL" id="KAI3690951.1"/>
    </source>
</evidence>
<organism evidence="1 2">
    <name type="scientific">Cichorium intybus</name>
    <name type="common">Chicory</name>
    <dbReference type="NCBI Taxonomy" id="13427"/>
    <lineage>
        <taxon>Eukaryota</taxon>
        <taxon>Viridiplantae</taxon>
        <taxon>Streptophyta</taxon>
        <taxon>Embryophyta</taxon>
        <taxon>Tracheophyta</taxon>
        <taxon>Spermatophyta</taxon>
        <taxon>Magnoliopsida</taxon>
        <taxon>eudicotyledons</taxon>
        <taxon>Gunneridae</taxon>
        <taxon>Pentapetalae</taxon>
        <taxon>asterids</taxon>
        <taxon>campanulids</taxon>
        <taxon>Asterales</taxon>
        <taxon>Asteraceae</taxon>
        <taxon>Cichorioideae</taxon>
        <taxon>Cichorieae</taxon>
        <taxon>Cichoriinae</taxon>
        <taxon>Cichorium</taxon>
    </lineage>
</organism>
<name>A0ACB8YZU5_CICIN</name>
<comment type="caution">
    <text evidence="1">The sequence shown here is derived from an EMBL/GenBank/DDBJ whole genome shotgun (WGS) entry which is preliminary data.</text>
</comment>
<accession>A0ACB8YZU5</accession>
<proteinExistence type="predicted"/>
<dbReference type="Proteomes" id="UP001055811">
    <property type="component" value="Linkage Group LG09"/>
</dbReference>
<evidence type="ECO:0000313" key="2">
    <source>
        <dbReference type="Proteomes" id="UP001055811"/>
    </source>
</evidence>